<dbReference type="AlphaFoldDB" id="A0AAV4NVF3"/>
<comment type="caution">
    <text evidence="1">The sequence shown here is derived from an EMBL/GenBank/DDBJ whole genome shotgun (WGS) entry which is preliminary data.</text>
</comment>
<keyword evidence="2" id="KW-1185">Reference proteome</keyword>
<dbReference type="EMBL" id="BPLR01021367">
    <property type="protein sequence ID" value="GIX88867.1"/>
    <property type="molecule type" value="Genomic_DNA"/>
</dbReference>
<protein>
    <submittedName>
        <fullName evidence="1">Uncharacterized protein</fullName>
    </submittedName>
</protein>
<organism evidence="1 2">
    <name type="scientific">Caerostris extrusa</name>
    <name type="common">Bark spider</name>
    <name type="synonym">Caerostris bankana</name>
    <dbReference type="NCBI Taxonomy" id="172846"/>
    <lineage>
        <taxon>Eukaryota</taxon>
        <taxon>Metazoa</taxon>
        <taxon>Ecdysozoa</taxon>
        <taxon>Arthropoda</taxon>
        <taxon>Chelicerata</taxon>
        <taxon>Arachnida</taxon>
        <taxon>Araneae</taxon>
        <taxon>Araneomorphae</taxon>
        <taxon>Entelegynae</taxon>
        <taxon>Araneoidea</taxon>
        <taxon>Araneidae</taxon>
        <taxon>Caerostris</taxon>
    </lineage>
</organism>
<evidence type="ECO:0000313" key="1">
    <source>
        <dbReference type="EMBL" id="GIX88867.1"/>
    </source>
</evidence>
<name>A0AAV4NVF3_CAEEX</name>
<accession>A0AAV4NVF3</accession>
<gene>
    <name evidence="1" type="ORF">CEXT_311291</name>
</gene>
<evidence type="ECO:0000313" key="2">
    <source>
        <dbReference type="Proteomes" id="UP001054945"/>
    </source>
</evidence>
<dbReference type="Proteomes" id="UP001054945">
    <property type="component" value="Unassembled WGS sequence"/>
</dbReference>
<sequence>MHRRLKSDPVDEISPFTSYLLWQRATASPPLCICKRKYVPHAEKKQEDKSFHKHYFLRMLLLPLSLLGKGGIDAAKRAAAFSKKALFFSLFRVGGLPKWGSNRQFCDLQTKSLMLSRQFPNFKQALNIDSSIHYKSI</sequence>
<reference evidence="1 2" key="1">
    <citation type="submission" date="2021-06" db="EMBL/GenBank/DDBJ databases">
        <title>Caerostris extrusa draft genome.</title>
        <authorList>
            <person name="Kono N."/>
            <person name="Arakawa K."/>
        </authorList>
    </citation>
    <scope>NUCLEOTIDE SEQUENCE [LARGE SCALE GENOMIC DNA]</scope>
</reference>
<proteinExistence type="predicted"/>